<proteinExistence type="predicted"/>
<evidence type="ECO:0000256" key="1">
    <source>
        <dbReference type="SAM" id="Phobius"/>
    </source>
</evidence>
<accession>A0A2P2IR76</accession>
<dbReference type="AlphaFoldDB" id="A0A2P2IR76"/>
<feature type="transmembrane region" description="Helical" evidence="1">
    <location>
        <begin position="18"/>
        <end position="38"/>
    </location>
</feature>
<keyword evidence="1" id="KW-0472">Membrane</keyword>
<name>A0A2P2IR76_RHIMU</name>
<reference evidence="2" key="1">
    <citation type="submission" date="2018-02" db="EMBL/GenBank/DDBJ databases">
        <title>Rhizophora mucronata_Transcriptome.</title>
        <authorList>
            <person name="Meera S.P."/>
            <person name="Sreeshan A."/>
            <person name="Augustine A."/>
        </authorList>
    </citation>
    <scope>NUCLEOTIDE SEQUENCE</scope>
    <source>
        <tissue evidence="2">Leaf</tissue>
    </source>
</reference>
<sequence length="43" mass="5161">MFPTYFCHKRDGVANVNLVSFVLLMFYFCFINFIDIYLGKIIF</sequence>
<protein>
    <submittedName>
        <fullName evidence="2">Uncharacterized protein</fullName>
    </submittedName>
</protein>
<dbReference type="EMBL" id="GGEC01003241">
    <property type="protein sequence ID" value="MBW83724.1"/>
    <property type="molecule type" value="Transcribed_RNA"/>
</dbReference>
<keyword evidence="1" id="KW-1133">Transmembrane helix</keyword>
<keyword evidence="1" id="KW-0812">Transmembrane</keyword>
<evidence type="ECO:0000313" key="2">
    <source>
        <dbReference type="EMBL" id="MBW83724.1"/>
    </source>
</evidence>
<organism evidence="2">
    <name type="scientific">Rhizophora mucronata</name>
    <name type="common">Asiatic mangrove</name>
    <dbReference type="NCBI Taxonomy" id="61149"/>
    <lineage>
        <taxon>Eukaryota</taxon>
        <taxon>Viridiplantae</taxon>
        <taxon>Streptophyta</taxon>
        <taxon>Embryophyta</taxon>
        <taxon>Tracheophyta</taxon>
        <taxon>Spermatophyta</taxon>
        <taxon>Magnoliopsida</taxon>
        <taxon>eudicotyledons</taxon>
        <taxon>Gunneridae</taxon>
        <taxon>Pentapetalae</taxon>
        <taxon>rosids</taxon>
        <taxon>fabids</taxon>
        <taxon>Malpighiales</taxon>
        <taxon>Rhizophoraceae</taxon>
        <taxon>Rhizophora</taxon>
    </lineage>
</organism>